<dbReference type="OrthoDB" id="213802at2"/>
<evidence type="ECO:0000259" key="3">
    <source>
        <dbReference type="PROSITE" id="PS51352"/>
    </source>
</evidence>
<reference evidence="4 5" key="1">
    <citation type="submission" date="2019-02" db="EMBL/GenBank/DDBJ databases">
        <title>Deep-cultivation of Planctomycetes and their phenomic and genomic characterization uncovers novel biology.</title>
        <authorList>
            <person name="Wiegand S."/>
            <person name="Jogler M."/>
            <person name="Boedeker C."/>
            <person name="Pinto D."/>
            <person name="Vollmers J."/>
            <person name="Rivas-Marin E."/>
            <person name="Kohn T."/>
            <person name="Peeters S.H."/>
            <person name="Heuer A."/>
            <person name="Rast P."/>
            <person name="Oberbeckmann S."/>
            <person name="Bunk B."/>
            <person name="Jeske O."/>
            <person name="Meyerdierks A."/>
            <person name="Storesund J.E."/>
            <person name="Kallscheuer N."/>
            <person name="Luecker S."/>
            <person name="Lage O.M."/>
            <person name="Pohl T."/>
            <person name="Merkel B.J."/>
            <person name="Hornburger P."/>
            <person name="Mueller R.-W."/>
            <person name="Bruemmer F."/>
            <person name="Labrenz M."/>
            <person name="Spormann A.M."/>
            <person name="Op Den Camp H."/>
            <person name="Overmann J."/>
            <person name="Amann R."/>
            <person name="Jetten M.S.M."/>
            <person name="Mascher T."/>
            <person name="Medema M.H."/>
            <person name="Devos D.P."/>
            <person name="Kaster A.-K."/>
            <person name="Ovreas L."/>
            <person name="Rohde M."/>
            <person name="Galperin M.Y."/>
            <person name="Jogler C."/>
        </authorList>
    </citation>
    <scope>NUCLEOTIDE SEQUENCE [LARGE SCALE GENOMIC DNA]</scope>
    <source>
        <strain evidence="4 5">Pan14r</strain>
    </source>
</reference>
<dbReference type="SUPFAM" id="SSF52833">
    <property type="entry name" value="Thioredoxin-like"/>
    <property type="match status" value="1"/>
</dbReference>
<evidence type="ECO:0000256" key="2">
    <source>
        <dbReference type="SAM" id="SignalP"/>
    </source>
</evidence>
<evidence type="ECO:0000256" key="1">
    <source>
        <dbReference type="ARBA" id="ARBA00022729"/>
    </source>
</evidence>
<dbReference type="PROSITE" id="PS51352">
    <property type="entry name" value="THIOREDOXIN_2"/>
    <property type="match status" value="1"/>
</dbReference>
<proteinExistence type="predicted"/>
<feature type="domain" description="Thioredoxin" evidence="3">
    <location>
        <begin position="17"/>
        <end position="145"/>
    </location>
</feature>
<keyword evidence="5" id="KW-1185">Reference proteome</keyword>
<evidence type="ECO:0000313" key="5">
    <source>
        <dbReference type="Proteomes" id="UP000317238"/>
    </source>
</evidence>
<dbReference type="InterPro" id="IPR036249">
    <property type="entry name" value="Thioredoxin-like_sf"/>
</dbReference>
<gene>
    <name evidence="4" type="ORF">Pan14r_24940</name>
</gene>
<evidence type="ECO:0000313" key="4">
    <source>
        <dbReference type="EMBL" id="TWT70193.1"/>
    </source>
</evidence>
<dbReference type="EMBL" id="SJPL01000001">
    <property type="protein sequence ID" value="TWT70193.1"/>
    <property type="molecule type" value="Genomic_DNA"/>
</dbReference>
<dbReference type="RefSeq" id="WP_145301135.1">
    <property type="nucleotide sequence ID" value="NZ_CP036319.1"/>
</dbReference>
<keyword evidence="1 2" id="KW-0732">Signal</keyword>
<dbReference type="AlphaFoldDB" id="A0A5C5Y646"/>
<feature type="chain" id="PRO_5022966818" evidence="2">
    <location>
        <begin position="28"/>
        <end position="146"/>
    </location>
</feature>
<feature type="signal peptide" evidence="2">
    <location>
        <begin position="1"/>
        <end position="27"/>
    </location>
</feature>
<comment type="caution">
    <text evidence="4">The sequence shown here is derived from an EMBL/GenBank/DDBJ whole genome shotgun (WGS) entry which is preliminary data.</text>
</comment>
<accession>A0A5C5Y646</accession>
<organism evidence="4 5">
    <name type="scientific">Crateriforma conspicua</name>
    <dbReference type="NCBI Taxonomy" id="2527996"/>
    <lineage>
        <taxon>Bacteria</taxon>
        <taxon>Pseudomonadati</taxon>
        <taxon>Planctomycetota</taxon>
        <taxon>Planctomycetia</taxon>
        <taxon>Planctomycetales</taxon>
        <taxon>Planctomycetaceae</taxon>
        <taxon>Crateriforma</taxon>
    </lineage>
</organism>
<dbReference type="InterPro" id="IPR013766">
    <property type="entry name" value="Thioredoxin_domain"/>
</dbReference>
<dbReference type="Proteomes" id="UP000317238">
    <property type="component" value="Unassembled WGS sequence"/>
</dbReference>
<sequence length="146" mass="15967" precursor="true">MSNQQQTAHFRRAIGLAIVGIFLTAFSATSPAAAEIPWKNSPEAALNAARSEGKPILVFVTAEWCHYCKKMKKDTWSDRTASSVVASNFQTLMLDGDRDKAVVKKLGLNGYPATLIYTPDGKFVTQKSGYMSPQQTLAWLASIAPR</sequence>
<protein>
    <submittedName>
        <fullName evidence="4">Thiol:disulfide interchange protein</fullName>
    </submittedName>
</protein>
<dbReference type="PANTHER" id="PTHR15337:SF11">
    <property type="entry name" value="THIOREDOXIN DOMAIN-CONTAINING PROTEIN"/>
    <property type="match status" value="1"/>
</dbReference>
<name>A0A5C5Y646_9PLAN</name>
<dbReference type="InterPro" id="IPR051099">
    <property type="entry name" value="AGR/TXD"/>
</dbReference>
<dbReference type="Gene3D" id="3.40.30.10">
    <property type="entry name" value="Glutaredoxin"/>
    <property type="match status" value="1"/>
</dbReference>
<dbReference type="PANTHER" id="PTHR15337">
    <property type="entry name" value="ANTERIOR GRADIENT PROTEIN-RELATED"/>
    <property type="match status" value="1"/>
</dbReference>
<dbReference type="Pfam" id="PF13899">
    <property type="entry name" value="Thioredoxin_7"/>
    <property type="match status" value="1"/>
</dbReference>